<dbReference type="InterPro" id="IPR045229">
    <property type="entry name" value="TPP_enz"/>
</dbReference>
<feature type="domain" description="Thiamine pyrophosphate enzyme N-terminal TPP-binding" evidence="6">
    <location>
        <begin position="16"/>
        <end position="126"/>
    </location>
</feature>
<dbReference type="GO" id="GO:0030976">
    <property type="term" value="F:thiamine pyrophosphate binding"/>
    <property type="evidence" value="ECO:0007669"/>
    <property type="project" value="InterPro"/>
</dbReference>
<dbReference type="GO" id="GO:0003984">
    <property type="term" value="F:acetolactate synthase activity"/>
    <property type="evidence" value="ECO:0007669"/>
    <property type="project" value="TreeGrafter"/>
</dbReference>
<dbReference type="SUPFAM" id="SSF52467">
    <property type="entry name" value="DHS-like NAD/FAD-binding domain"/>
    <property type="match status" value="1"/>
</dbReference>
<dbReference type="GO" id="GO:0000287">
    <property type="term" value="F:magnesium ion binding"/>
    <property type="evidence" value="ECO:0007669"/>
    <property type="project" value="InterPro"/>
</dbReference>
<gene>
    <name evidence="7" type="ORF">GCM10017577_29430</name>
</gene>
<evidence type="ECO:0000259" key="5">
    <source>
        <dbReference type="Pfam" id="PF02775"/>
    </source>
</evidence>
<keyword evidence="8" id="KW-1185">Reference proteome</keyword>
<dbReference type="FunFam" id="3.40.50.970:FF:000007">
    <property type="entry name" value="Acetolactate synthase"/>
    <property type="match status" value="1"/>
</dbReference>
<feature type="domain" description="Thiamine pyrophosphate enzyme TPP-binding" evidence="5">
    <location>
        <begin position="390"/>
        <end position="530"/>
    </location>
</feature>
<dbReference type="PANTHER" id="PTHR18968:SF120">
    <property type="entry name" value="ACETOLACTATE SYNTHASE LARGE SUBUNIT"/>
    <property type="match status" value="1"/>
</dbReference>
<dbReference type="InterPro" id="IPR012001">
    <property type="entry name" value="Thiamin_PyroP_enz_TPP-bd_dom"/>
</dbReference>
<organism evidence="7 8">
    <name type="scientific">Pseudonocardia halophobica</name>
    <dbReference type="NCBI Taxonomy" id="29401"/>
    <lineage>
        <taxon>Bacteria</taxon>
        <taxon>Bacillati</taxon>
        <taxon>Actinomycetota</taxon>
        <taxon>Actinomycetes</taxon>
        <taxon>Pseudonocardiales</taxon>
        <taxon>Pseudonocardiaceae</taxon>
        <taxon>Pseudonocardia</taxon>
    </lineage>
</organism>
<dbReference type="GO" id="GO:0005948">
    <property type="term" value="C:acetolactate synthase complex"/>
    <property type="evidence" value="ECO:0007669"/>
    <property type="project" value="TreeGrafter"/>
</dbReference>
<name>A0A9W6NWT3_9PSEU</name>
<evidence type="ECO:0000256" key="1">
    <source>
        <dbReference type="ARBA" id="ARBA00007812"/>
    </source>
</evidence>
<reference evidence="7" key="2">
    <citation type="submission" date="2023-01" db="EMBL/GenBank/DDBJ databases">
        <authorList>
            <person name="Sun Q."/>
            <person name="Evtushenko L."/>
        </authorList>
    </citation>
    <scope>NUCLEOTIDE SEQUENCE</scope>
    <source>
        <strain evidence="7">VKM Ac-1069</strain>
    </source>
</reference>
<dbReference type="InterPro" id="IPR011766">
    <property type="entry name" value="TPP_enzyme_TPP-bd"/>
</dbReference>
<dbReference type="SUPFAM" id="SSF52518">
    <property type="entry name" value="Thiamin diphosphate-binding fold (THDP-binding)"/>
    <property type="match status" value="2"/>
</dbReference>
<proteinExistence type="inferred from homology"/>
<evidence type="ECO:0000259" key="4">
    <source>
        <dbReference type="Pfam" id="PF00205"/>
    </source>
</evidence>
<evidence type="ECO:0000256" key="2">
    <source>
        <dbReference type="ARBA" id="ARBA00023052"/>
    </source>
</evidence>
<protein>
    <submittedName>
        <fullName evidence="7">Thiamine pyrophosphate protein</fullName>
    </submittedName>
</protein>
<dbReference type="InterPro" id="IPR029035">
    <property type="entry name" value="DHS-like_NAD/FAD-binding_dom"/>
</dbReference>
<dbReference type="PANTHER" id="PTHR18968">
    <property type="entry name" value="THIAMINE PYROPHOSPHATE ENZYMES"/>
    <property type="match status" value="1"/>
</dbReference>
<dbReference type="InterPro" id="IPR000399">
    <property type="entry name" value="TPP-bd_CS"/>
</dbReference>
<dbReference type="Pfam" id="PF02775">
    <property type="entry name" value="TPP_enzyme_C"/>
    <property type="match status" value="1"/>
</dbReference>
<reference evidence="7" key="1">
    <citation type="journal article" date="2014" name="Int. J. Syst. Evol. Microbiol.">
        <title>Complete genome sequence of Corynebacterium casei LMG S-19264T (=DSM 44701T), isolated from a smear-ripened cheese.</title>
        <authorList>
            <consortium name="US DOE Joint Genome Institute (JGI-PGF)"/>
            <person name="Walter F."/>
            <person name="Albersmeier A."/>
            <person name="Kalinowski J."/>
            <person name="Ruckert C."/>
        </authorList>
    </citation>
    <scope>NUCLEOTIDE SEQUENCE</scope>
    <source>
        <strain evidence="7">VKM Ac-1069</strain>
    </source>
</reference>
<dbReference type="Gene3D" id="3.40.50.1220">
    <property type="entry name" value="TPP-binding domain"/>
    <property type="match status" value="1"/>
</dbReference>
<feature type="domain" description="Thiamine pyrophosphate enzyme central" evidence="4">
    <location>
        <begin position="206"/>
        <end position="335"/>
    </location>
</feature>
<dbReference type="AlphaFoldDB" id="A0A9W6NWT3"/>
<dbReference type="CDD" id="cd07035">
    <property type="entry name" value="TPP_PYR_POX_like"/>
    <property type="match status" value="1"/>
</dbReference>
<dbReference type="NCBIfam" id="NF006052">
    <property type="entry name" value="PRK08199.1"/>
    <property type="match status" value="1"/>
</dbReference>
<dbReference type="Pfam" id="PF00205">
    <property type="entry name" value="TPP_enzyme_M"/>
    <property type="match status" value="1"/>
</dbReference>
<dbReference type="PROSITE" id="PS00187">
    <property type="entry name" value="TPP_ENZYMES"/>
    <property type="match status" value="1"/>
</dbReference>
<dbReference type="InterPro" id="IPR012000">
    <property type="entry name" value="Thiamin_PyroP_enz_cen_dom"/>
</dbReference>
<keyword evidence="2 3" id="KW-0786">Thiamine pyrophosphate</keyword>
<accession>A0A9W6NWT3</accession>
<evidence type="ECO:0000259" key="6">
    <source>
        <dbReference type="Pfam" id="PF02776"/>
    </source>
</evidence>
<dbReference type="CDD" id="cd00568">
    <property type="entry name" value="TPP_enzymes"/>
    <property type="match status" value="1"/>
</dbReference>
<dbReference type="GO" id="GO:0050660">
    <property type="term" value="F:flavin adenine dinucleotide binding"/>
    <property type="evidence" value="ECO:0007669"/>
    <property type="project" value="TreeGrafter"/>
</dbReference>
<dbReference type="Gene3D" id="3.40.50.970">
    <property type="match status" value="2"/>
</dbReference>
<dbReference type="Pfam" id="PF02776">
    <property type="entry name" value="TPP_enzyme_N"/>
    <property type="match status" value="1"/>
</dbReference>
<evidence type="ECO:0000313" key="7">
    <source>
        <dbReference type="EMBL" id="GLL11802.1"/>
    </source>
</evidence>
<evidence type="ECO:0000256" key="3">
    <source>
        <dbReference type="RuleBase" id="RU362132"/>
    </source>
</evidence>
<comment type="caution">
    <text evidence="7">The sequence shown here is derived from an EMBL/GenBank/DDBJ whole genome shotgun (WGS) entry which is preliminary data.</text>
</comment>
<dbReference type="InterPro" id="IPR029061">
    <property type="entry name" value="THDP-binding"/>
</dbReference>
<comment type="similarity">
    <text evidence="1 3">Belongs to the TPP enzyme family.</text>
</comment>
<dbReference type="GO" id="GO:0009099">
    <property type="term" value="P:L-valine biosynthetic process"/>
    <property type="evidence" value="ECO:0007669"/>
    <property type="project" value="TreeGrafter"/>
</dbReference>
<dbReference type="RefSeq" id="WP_051736480.1">
    <property type="nucleotide sequence ID" value="NZ_BAAAUZ010000010.1"/>
</dbReference>
<sequence>MGEQSAGAGRTGAERTAGALLVAQLEALGVPRVYGVPGESYLEVLDALHDSPIDMVVCRQEGGAGFMALAEARLTGRPGVVAVTRGPGAANAAIAVHTAWQDATPMILLVGLVPVADRDRESFQEFSLGGWFGTTAKRVITLDRPERAAEQVAEAFAVATAGRPGPVVIGLPEDVLTAKTSAPVVPARAFSGGAVSAPQAEELEVLLGRAERPLVIVGGTGWTADAAAAVTAWCERRRFPVVADWRCQDMVDHDSPAYAGWFGYGSDPGLLDALDRADLLLFVGGQYGDVLSGGYTRGNPDAPTVVVSADPDLRAHQRRVDLHLLATPAAFAGALPEGPAAEPGWWEGLRAAREKFATPGAPVRSEYVDLDVATAALAERMTPDAIVAHGAGQHAIWAQRFLPRHSFPSLLAPRNGAMGYGLPAAVAASLVHPGRQVVCVAGDGCFLMNGQELATAAAYGATPLVVIADNSGYGTIRQHQQRHHPGRPSGTALVNPDFGALARSFGLHGERLSRTDDVPAALDRALAAVAGGRAAMLHLDVDPEILQPRGV</sequence>
<dbReference type="Proteomes" id="UP001143463">
    <property type="component" value="Unassembled WGS sequence"/>
</dbReference>
<dbReference type="EMBL" id="BSFQ01000010">
    <property type="protein sequence ID" value="GLL11802.1"/>
    <property type="molecule type" value="Genomic_DNA"/>
</dbReference>
<dbReference type="GO" id="GO:0009097">
    <property type="term" value="P:isoleucine biosynthetic process"/>
    <property type="evidence" value="ECO:0007669"/>
    <property type="project" value="TreeGrafter"/>
</dbReference>
<evidence type="ECO:0000313" key="8">
    <source>
        <dbReference type="Proteomes" id="UP001143463"/>
    </source>
</evidence>